<organism evidence="2">
    <name type="scientific">marine sediment metagenome</name>
    <dbReference type="NCBI Taxonomy" id="412755"/>
    <lineage>
        <taxon>unclassified sequences</taxon>
        <taxon>metagenomes</taxon>
        <taxon>ecological metagenomes</taxon>
    </lineage>
</organism>
<dbReference type="EMBL" id="BARW01020572">
    <property type="protein sequence ID" value="GAI93198.1"/>
    <property type="molecule type" value="Genomic_DNA"/>
</dbReference>
<proteinExistence type="predicted"/>
<sequence length="30" mass="3099">MLIPIYDGTTGGIKMPNTPGKFPPLPGGVE</sequence>
<feature type="non-terminal residue" evidence="2">
    <location>
        <position position="30"/>
    </location>
</feature>
<protein>
    <submittedName>
        <fullName evidence="2">Uncharacterized protein</fullName>
    </submittedName>
</protein>
<reference evidence="2" key="1">
    <citation type="journal article" date="2014" name="Front. Microbiol.">
        <title>High frequency of phylogenetically diverse reductive dehalogenase-homologous genes in deep subseafloor sedimentary metagenomes.</title>
        <authorList>
            <person name="Kawai M."/>
            <person name="Futagami T."/>
            <person name="Toyoda A."/>
            <person name="Takaki Y."/>
            <person name="Nishi S."/>
            <person name="Hori S."/>
            <person name="Arai W."/>
            <person name="Tsubouchi T."/>
            <person name="Morono Y."/>
            <person name="Uchiyama I."/>
            <person name="Ito T."/>
            <person name="Fujiyama A."/>
            <person name="Inagaki F."/>
            <person name="Takami H."/>
        </authorList>
    </citation>
    <scope>NUCLEOTIDE SEQUENCE</scope>
    <source>
        <strain evidence="2">Expedition CK06-06</strain>
    </source>
</reference>
<accession>X1SJR1</accession>
<name>X1SJR1_9ZZZZ</name>
<evidence type="ECO:0000256" key="1">
    <source>
        <dbReference type="SAM" id="MobiDB-lite"/>
    </source>
</evidence>
<evidence type="ECO:0000313" key="2">
    <source>
        <dbReference type="EMBL" id="GAI93198.1"/>
    </source>
</evidence>
<feature type="compositionally biased region" description="Pro residues" evidence="1">
    <location>
        <begin position="21"/>
        <end position="30"/>
    </location>
</feature>
<dbReference type="AlphaFoldDB" id="X1SJR1"/>
<comment type="caution">
    <text evidence="2">The sequence shown here is derived from an EMBL/GenBank/DDBJ whole genome shotgun (WGS) entry which is preliminary data.</text>
</comment>
<feature type="region of interest" description="Disordered" evidence="1">
    <location>
        <begin position="1"/>
        <end position="30"/>
    </location>
</feature>
<gene>
    <name evidence="2" type="ORF">S12H4_34732</name>
</gene>